<evidence type="ECO:0000313" key="4">
    <source>
        <dbReference type="Proteomes" id="UP000011666"/>
    </source>
</evidence>
<protein>
    <submittedName>
        <fullName evidence="3">Uncharacterized protein</fullName>
    </submittedName>
</protein>
<name>M0QFS1_9ACTN</name>
<reference evidence="3 4" key="1">
    <citation type="submission" date="2013-01" db="EMBL/GenBank/DDBJ databases">
        <title>Whole genome shotgun sequence of Gordonia soli NBRC 108243.</title>
        <authorList>
            <person name="Isaki-Nakamura S."/>
            <person name="Hosoyama A."/>
            <person name="Tsuchikane K."/>
            <person name="Ando Y."/>
            <person name="Baba S."/>
            <person name="Ohji S."/>
            <person name="Hamada M."/>
            <person name="Tamura T."/>
            <person name="Yamazoe A."/>
            <person name="Yamazaki S."/>
            <person name="Fujita N."/>
        </authorList>
    </citation>
    <scope>NUCLEOTIDE SEQUENCE [LARGE SCALE GENOMIC DNA]</scope>
    <source>
        <strain evidence="3 4">NBRC 108243</strain>
    </source>
</reference>
<evidence type="ECO:0000313" key="3">
    <source>
        <dbReference type="EMBL" id="GAC67161.1"/>
    </source>
</evidence>
<proteinExistence type="predicted"/>
<keyword evidence="2" id="KW-0812">Transmembrane</keyword>
<dbReference type="STRING" id="1223545.GS4_06_00070"/>
<organism evidence="3 4">
    <name type="scientific">Gordonia soli NBRC 108243</name>
    <dbReference type="NCBI Taxonomy" id="1223545"/>
    <lineage>
        <taxon>Bacteria</taxon>
        <taxon>Bacillati</taxon>
        <taxon>Actinomycetota</taxon>
        <taxon>Actinomycetes</taxon>
        <taxon>Mycobacteriales</taxon>
        <taxon>Gordoniaceae</taxon>
        <taxon>Gordonia</taxon>
    </lineage>
</organism>
<keyword evidence="2" id="KW-1133">Transmembrane helix</keyword>
<feature type="region of interest" description="Disordered" evidence="1">
    <location>
        <begin position="1"/>
        <end position="20"/>
    </location>
</feature>
<dbReference type="EMBL" id="BANX01000006">
    <property type="protein sequence ID" value="GAC67161.1"/>
    <property type="molecule type" value="Genomic_DNA"/>
</dbReference>
<feature type="transmembrane region" description="Helical" evidence="2">
    <location>
        <begin position="45"/>
        <end position="65"/>
    </location>
</feature>
<accession>M0QFS1</accession>
<sequence length="70" mass="6897">MAAEPSVDAPASTTDGTHSVLAAPIPGADAELSGFMKTLVGLGPGALLILGAVALLGSGSFLEALRSMRF</sequence>
<dbReference type="Proteomes" id="UP000011666">
    <property type="component" value="Unassembled WGS sequence"/>
</dbReference>
<keyword evidence="4" id="KW-1185">Reference proteome</keyword>
<evidence type="ECO:0000256" key="1">
    <source>
        <dbReference type="SAM" id="MobiDB-lite"/>
    </source>
</evidence>
<gene>
    <name evidence="3" type="ORF">GS4_06_00070</name>
</gene>
<keyword evidence="2" id="KW-0472">Membrane</keyword>
<comment type="caution">
    <text evidence="3">The sequence shown here is derived from an EMBL/GenBank/DDBJ whole genome shotgun (WGS) entry which is preliminary data.</text>
</comment>
<evidence type="ECO:0000256" key="2">
    <source>
        <dbReference type="SAM" id="Phobius"/>
    </source>
</evidence>
<dbReference type="eggNOG" id="ENOG5031W0E">
    <property type="taxonomic scope" value="Bacteria"/>
</dbReference>
<dbReference type="AlphaFoldDB" id="M0QFS1"/>